<feature type="domain" description="GerMN" evidence="1">
    <location>
        <begin position="217"/>
        <end position="303"/>
    </location>
</feature>
<evidence type="ECO:0000259" key="1">
    <source>
        <dbReference type="SMART" id="SM00909"/>
    </source>
</evidence>
<reference evidence="2" key="2">
    <citation type="submission" date="2021-04" db="EMBL/GenBank/DDBJ databases">
        <authorList>
            <person name="Gilroy R."/>
        </authorList>
    </citation>
    <scope>NUCLEOTIDE SEQUENCE</scope>
    <source>
        <strain evidence="2">CHK188-4685</strain>
    </source>
</reference>
<dbReference type="SMART" id="SM00909">
    <property type="entry name" value="Germane"/>
    <property type="match status" value="1"/>
</dbReference>
<dbReference type="PROSITE" id="PS51257">
    <property type="entry name" value="PROKAR_LIPOPROTEIN"/>
    <property type="match status" value="1"/>
</dbReference>
<evidence type="ECO:0000313" key="2">
    <source>
        <dbReference type="EMBL" id="HJB08064.1"/>
    </source>
</evidence>
<comment type="caution">
    <text evidence="2">The sequence shown here is derived from an EMBL/GenBank/DDBJ whole genome shotgun (WGS) entry which is preliminary data.</text>
</comment>
<dbReference type="Proteomes" id="UP000886804">
    <property type="component" value="Unassembled WGS sequence"/>
</dbReference>
<sequence>MMERREPGSWERALKWLALGAFLILAVCWTAGCSIGQEEHPKLEAGEYWVYYLNSAATRLVPYAYCPQSADPDDLIDELMEQIRTVPADLDCQPPLSDRVVYQNCRWEDQVLYLYFDANYTSMKADQEILCRAALTLMLTQINGVDYINIYCGDQPLMDRNQNPVGMLTASDFIMGTSNVNSYEKVELTLYFTDESGSRLVPEQREVIHDMNTSSMEQLVVEQLIAGPAQEGHYRVLPEGLKVLNLSVNDSVCYINFDATFLEGVTDVSEYVPIYAIVNSLTELTTVTRVRILVNGSQDVMFRDVVSLNTAFERDTEYMEEE</sequence>
<name>A0A9D2L8R0_9FIRM</name>
<reference evidence="2" key="1">
    <citation type="journal article" date="2021" name="PeerJ">
        <title>Extensive microbial diversity within the chicken gut microbiome revealed by metagenomics and culture.</title>
        <authorList>
            <person name="Gilroy R."/>
            <person name="Ravi A."/>
            <person name="Getino M."/>
            <person name="Pursley I."/>
            <person name="Horton D.L."/>
            <person name="Alikhan N.F."/>
            <person name="Baker D."/>
            <person name="Gharbi K."/>
            <person name="Hall N."/>
            <person name="Watson M."/>
            <person name="Adriaenssens E.M."/>
            <person name="Foster-Nyarko E."/>
            <person name="Jarju S."/>
            <person name="Secka A."/>
            <person name="Antonio M."/>
            <person name="Oren A."/>
            <person name="Chaudhuri R.R."/>
            <person name="La Ragione R."/>
            <person name="Hildebrand F."/>
            <person name="Pallen M.J."/>
        </authorList>
    </citation>
    <scope>NUCLEOTIDE SEQUENCE</scope>
    <source>
        <strain evidence="2">CHK188-4685</strain>
    </source>
</reference>
<gene>
    <name evidence="2" type="ORF">H9716_09435</name>
</gene>
<accession>A0A9D2L8R0</accession>
<proteinExistence type="predicted"/>
<dbReference type="AlphaFoldDB" id="A0A9D2L8R0"/>
<dbReference type="InterPro" id="IPR019606">
    <property type="entry name" value="GerMN"/>
</dbReference>
<dbReference type="Pfam" id="PF10646">
    <property type="entry name" value="Germane"/>
    <property type="match status" value="2"/>
</dbReference>
<protein>
    <submittedName>
        <fullName evidence="2">GerMN domain-containing protein</fullName>
    </submittedName>
</protein>
<evidence type="ECO:0000313" key="3">
    <source>
        <dbReference type="Proteomes" id="UP000886804"/>
    </source>
</evidence>
<organism evidence="2 3">
    <name type="scientific">Candidatus Enterocloster faecavium</name>
    <dbReference type="NCBI Taxonomy" id="2838560"/>
    <lineage>
        <taxon>Bacteria</taxon>
        <taxon>Bacillati</taxon>
        <taxon>Bacillota</taxon>
        <taxon>Clostridia</taxon>
        <taxon>Lachnospirales</taxon>
        <taxon>Lachnospiraceae</taxon>
        <taxon>Enterocloster</taxon>
    </lineage>
</organism>
<dbReference type="EMBL" id="DWYS01000114">
    <property type="protein sequence ID" value="HJB08064.1"/>
    <property type="molecule type" value="Genomic_DNA"/>
</dbReference>